<dbReference type="PROSITE" id="PS50006">
    <property type="entry name" value="FHA_DOMAIN"/>
    <property type="match status" value="1"/>
</dbReference>
<comment type="caution">
    <text evidence="3">The sequence shown here is derived from an EMBL/GenBank/DDBJ whole genome shotgun (WGS) entry which is preliminary data.</text>
</comment>
<organism evidence="3 4">
    <name type="scientific">Caloramator mitchellensis</name>
    <dbReference type="NCBI Taxonomy" id="908809"/>
    <lineage>
        <taxon>Bacteria</taxon>
        <taxon>Bacillati</taxon>
        <taxon>Bacillota</taxon>
        <taxon>Clostridia</taxon>
        <taxon>Eubacteriales</taxon>
        <taxon>Clostridiaceae</taxon>
        <taxon>Caloramator</taxon>
    </lineage>
</organism>
<dbReference type="Pfam" id="PF00498">
    <property type="entry name" value="FHA"/>
    <property type="match status" value="1"/>
</dbReference>
<dbReference type="CDD" id="cd00060">
    <property type="entry name" value="FHA"/>
    <property type="match status" value="1"/>
</dbReference>
<feature type="transmembrane region" description="Helical" evidence="1">
    <location>
        <begin position="6"/>
        <end position="28"/>
    </location>
</feature>
<dbReference type="AlphaFoldDB" id="A0A0R3JU77"/>
<keyword evidence="1" id="KW-0812">Transmembrane</keyword>
<dbReference type="SMART" id="SM00240">
    <property type="entry name" value="FHA"/>
    <property type="match status" value="1"/>
</dbReference>
<proteinExistence type="predicted"/>
<keyword evidence="4" id="KW-1185">Reference proteome</keyword>
<dbReference type="Gene3D" id="2.60.200.20">
    <property type="match status" value="1"/>
</dbReference>
<dbReference type="InterPro" id="IPR008984">
    <property type="entry name" value="SMAD_FHA_dom_sf"/>
</dbReference>
<keyword evidence="1" id="KW-0472">Membrane</keyword>
<evidence type="ECO:0000313" key="3">
    <source>
        <dbReference type="EMBL" id="KRQ87111.1"/>
    </source>
</evidence>
<dbReference type="Proteomes" id="UP000052015">
    <property type="component" value="Unassembled WGS sequence"/>
</dbReference>
<dbReference type="OrthoDB" id="9816434at2"/>
<evidence type="ECO:0000313" key="4">
    <source>
        <dbReference type="Proteomes" id="UP000052015"/>
    </source>
</evidence>
<dbReference type="SUPFAM" id="SSF49879">
    <property type="entry name" value="SMAD/FHA domain"/>
    <property type="match status" value="1"/>
</dbReference>
<dbReference type="STRING" id="908809.ABG79_00909"/>
<protein>
    <submittedName>
        <fullName evidence="3">FHA domain-containing protein FhaB</fullName>
    </submittedName>
</protein>
<dbReference type="EMBL" id="LKHP01000004">
    <property type="protein sequence ID" value="KRQ87111.1"/>
    <property type="molecule type" value="Genomic_DNA"/>
</dbReference>
<accession>A0A0R3JU77</accession>
<evidence type="ECO:0000259" key="2">
    <source>
        <dbReference type="PROSITE" id="PS50006"/>
    </source>
</evidence>
<reference evidence="3 4" key="1">
    <citation type="submission" date="2015-09" db="EMBL/GenBank/DDBJ databases">
        <title>Draft genome sequence of a Caloramator mitchellensis, a moderate thermophile from the Great Artesian Basin of Australia.</title>
        <authorList>
            <person name="Patel B.K."/>
        </authorList>
    </citation>
    <scope>NUCLEOTIDE SEQUENCE [LARGE SCALE GENOMIC DNA]</scope>
    <source>
        <strain evidence="3 4">VF08</strain>
    </source>
</reference>
<dbReference type="PANTHER" id="PTHR23308">
    <property type="entry name" value="NUCLEAR INHIBITOR OF PROTEIN PHOSPHATASE-1"/>
    <property type="match status" value="1"/>
</dbReference>
<evidence type="ECO:0000256" key="1">
    <source>
        <dbReference type="SAM" id="Phobius"/>
    </source>
</evidence>
<sequence length="140" mass="15833">MKEIAMILKFVVIGLIYLVLFRIIRVMYLDLKGVKPKGNVKEYTLEVIDAPEETGLSRGSFFLVHKVLLIGRNDDSDITIKDPYISGNHAKIFVKNNNLYIEDLNSTNGTFLNGKRIKDLEGIDDGDIIEMGRVTFKVVV</sequence>
<feature type="domain" description="FHA" evidence="2">
    <location>
        <begin position="68"/>
        <end position="117"/>
    </location>
</feature>
<keyword evidence="1" id="KW-1133">Transmembrane helix</keyword>
<dbReference type="InterPro" id="IPR050923">
    <property type="entry name" value="Cell_Proc_Reg/RNA_Proc"/>
</dbReference>
<gene>
    <name evidence="3" type="primary">fhaB</name>
    <name evidence="3" type="ORF">ABG79_00909</name>
</gene>
<dbReference type="InterPro" id="IPR000253">
    <property type="entry name" value="FHA_dom"/>
</dbReference>
<dbReference type="RefSeq" id="WP_057977577.1">
    <property type="nucleotide sequence ID" value="NZ_LKHP01000004.1"/>
</dbReference>
<name>A0A0R3JU77_CALMK</name>